<dbReference type="AlphaFoldDB" id="A0A1E5T8A0"/>
<gene>
    <name evidence="2" type="ORF">A8C32_17545</name>
</gene>
<evidence type="ECO:0000313" key="3">
    <source>
        <dbReference type="Proteomes" id="UP000095713"/>
    </source>
</evidence>
<reference evidence="2 3" key="1">
    <citation type="submission" date="2016-05" db="EMBL/GenBank/DDBJ databases">
        <title>Draft Genome Sequence of Algibacter sp. Strain SK-16 Isolated from the Surface Water of Aburatsubo Inlet.</title>
        <authorList>
            <person name="Wong S.-K."/>
            <person name="Yoshizawa S."/>
            <person name="Nakajima Y."/>
            <person name="Ogura Y."/>
            <person name="Tetsuya H."/>
            <person name="Hamasaki K."/>
        </authorList>
    </citation>
    <scope>NUCLEOTIDE SEQUENCE [LARGE SCALE GENOMIC DNA]</scope>
    <source>
        <strain evidence="2 3">SK-16</strain>
    </source>
</reference>
<feature type="transmembrane region" description="Helical" evidence="1">
    <location>
        <begin position="81"/>
        <end position="100"/>
    </location>
</feature>
<keyword evidence="1" id="KW-0472">Membrane</keyword>
<sequence>MNNNNLHNIKSTGFTTSNDYFESFDEKMLSKLKNENYFDSIKNTGFKVSENYFDTLEDAIISKVSNEREPKVIQIFSKRNLVYISSMAAAILLLFNLAIFDDKPTFDSLDIETVENYIMNQNINSFEIASLLTDEELSEENFIQNQLEEKTIEDYILNNIEIEDLIIE</sequence>
<proteinExistence type="predicted"/>
<dbReference type="RefSeq" id="WP_069830729.1">
    <property type="nucleotide sequence ID" value="NZ_MDJD01000047.1"/>
</dbReference>
<dbReference type="OrthoDB" id="981524at2"/>
<dbReference type="EMBL" id="MDJD01000047">
    <property type="protein sequence ID" value="OEK07601.1"/>
    <property type="molecule type" value="Genomic_DNA"/>
</dbReference>
<evidence type="ECO:0000313" key="2">
    <source>
        <dbReference type="EMBL" id="OEK07601.1"/>
    </source>
</evidence>
<keyword evidence="1" id="KW-1133">Transmembrane helix</keyword>
<keyword evidence="1" id="KW-0812">Transmembrane</keyword>
<dbReference type="STRING" id="1849968.A8C32_17545"/>
<dbReference type="Proteomes" id="UP000095713">
    <property type="component" value="Unassembled WGS sequence"/>
</dbReference>
<protein>
    <submittedName>
        <fullName evidence="2">Uncharacterized protein</fullName>
    </submittedName>
</protein>
<organism evidence="2 3">
    <name type="scientific">Flavivirga aquatica</name>
    <dbReference type="NCBI Taxonomy" id="1849968"/>
    <lineage>
        <taxon>Bacteria</taxon>
        <taxon>Pseudomonadati</taxon>
        <taxon>Bacteroidota</taxon>
        <taxon>Flavobacteriia</taxon>
        <taxon>Flavobacteriales</taxon>
        <taxon>Flavobacteriaceae</taxon>
        <taxon>Flavivirga</taxon>
    </lineage>
</organism>
<comment type="caution">
    <text evidence="2">The sequence shown here is derived from an EMBL/GenBank/DDBJ whole genome shotgun (WGS) entry which is preliminary data.</text>
</comment>
<evidence type="ECO:0000256" key="1">
    <source>
        <dbReference type="SAM" id="Phobius"/>
    </source>
</evidence>
<name>A0A1E5T8A0_9FLAO</name>
<keyword evidence="3" id="KW-1185">Reference proteome</keyword>
<accession>A0A1E5T8A0</accession>